<comment type="cofactor">
    <cofactor evidence="2">
        <name>K(+)</name>
        <dbReference type="ChEBI" id="CHEBI:29103"/>
    </cofactor>
</comment>
<proteinExistence type="inferred from homology"/>
<evidence type="ECO:0000256" key="5">
    <source>
        <dbReference type="ARBA" id="ARBA00012828"/>
    </source>
</evidence>
<dbReference type="STRING" id="1801748.A3B84_02970"/>
<comment type="cofactor">
    <cofactor evidence="1">
        <name>Mg(2+)</name>
        <dbReference type="ChEBI" id="CHEBI:18420"/>
    </cofactor>
</comment>
<dbReference type="PIRSF" id="PIRSF000497">
    <property type="entry name" value="MAT"/>
    <property type="match status" value="1"/>
</dbReference>
<dbReference type="GO" id="GO:0005737">
    <property type="term" value="C:cytoplasm"/>
    <property type="evidence" value="ECO:0007669"/>
    <property type="project" value="UniProtKB-SubCell"/>
</dbReference>
<evidence type="ECO:0000256" key="6">
    <source>
        <dbReference type="ARBA" id="ARBA00022563"/>
    </source>
</evidence>
<dbReference type="InterPro" id="IPR022630">
    <property type="entry name" value="S-AdoMet_synt_C"/>
</dbReference>
<keyword evidence="10" id="KW-0067">ATP-binding</keyword>
<evidence type="ECO:0000313" key="19">
    <source>
        <dbReference type="EMBL" id="OGI71078.1"/>
    </source>
</evidence>
<keyword evidence="11 14" id="KW-0460">Magnesium</keyword>
<keyword evidence="9" id="KW-0547">Nucleotide-binding</keyword>
<sequence>MFYKHNDNYTVESVTSGHPDKICDQISDAILDAYLTLDPKSRVAVETFGGHGKLVIGGEVTSKGKVDYVKIARQVYKEIGYDNELEISAHIVTQSPDIALGVDTGGAGDQGIMYGFATDETAKFLPKGVVLAHKLAKSLEYARKSADVNKRIKWLKPDGKTQVTYTNGKLHTVLVSAQHSPDVKLEEIKKEITEKIINPLLSEEEKKTVKILINPTGQFIQGGFEADTGLTGRKLMVDTYGGIIPHGGGCFSGKDATKVDRSGAYMARFVAKNLVAAGYGKEVLVSVAYAIGMAEPLMIEAINEKGEDLAEIVRKNFDFKPLSIIKRLDLRTPIFRKTATYGHFGRSNMPWEKIEKMK</sequence>
<dbReference type="UniPathway" id="UPA00315">
    <property type="reaction ID" value="UER00080"/>
</dbReference>
<evidence type="ECO:0000256" key="12">
    <source>
        <dbReference type="ARBA" id="ARBA00022958"/>
    </source>
</evidence>
<dbReference type="EMBL" id="MFTY01000020">
    <property type="protein sequence ID" value="OGI71078.1"/>
    <property type="molecule type" value="Genomic_DNA"/>
</dbReference>
<comment type="caution">
    <text evidence="19">The sequence shown here is derived from an EMBL/GenBank/DDBJ whole genome shotgun (WGS) entry which is preliminary data.</text>
</comment>
<dbReference type="Pfam" id="PF02773">
    <property type="entry name" value="S-AdoMet_synt_C"/>
    <property type="match status" value="1"/>
</dbReference>
<dbReference type="InterPro" id="IPR022629">
    <property type="entry name" value="S-AdoMet_synt_central"/>
</dbReference>
<evidence type="ECO:0000256" key="14">
    <source>
        <dbReference type="RuleBase" id="RU000542"/>
    </source>
</evidence>
<dbReference type="PROSITE" id="PS00376">
    <property type="entry name" value="ADOMET_SYNTHASE_1"/>
    <property type="match status" value="1"/>
</dbReference>
<evidence type="ECO:0000259" key="18">
    <source>
        <dbReference type="Pfam" id="PF02773"/>
    </source>
</evidence>
<dbReference type="Proteomes" id="UP000177112">
    <property type="component" value="Unassembled WGS sequence"/>
</dbReference>
<evidence type="ECO:0000256" key="15">
    <source>
        <dbReference type="RuleBase" id="RU004462"/>
    </source>
</evidence>
<protein>
    <recommendedName>
        <fullName evidence="5 13">Methionine adenosyltransferase</fullName>
        <ecNumber evidence="5 13">2.5.1.6</ecNumber>
    </recommendedName>
</protein>
<evidence type="ECO:0000256" key="10">
    <source>
        <dbReference type="ARBA" id="ARBA00022840"/>
    </source>
</evidence>
<evidence type="ECO:0000256" key="4">
    <source>
        <dbReference type="ARBA" id="ARBA00009685"/>
    </source>
</evidence>
<evidence type="ECO:0000259" key="17">
    <source>
        <dbReference type="Pfam" id="PF02772"/>
    </source>
</evidence>
<evidence type="ECO:0000256" key="9">
    <source>
        <dbReference type="ARBA" id="ARBA00022741"/>
    </source>
</evidence>
<comment type="pathway">
    <text evidence="3">Amino-acid biosynthesis; S-adenosyl-L-methionine biosynthesis; S-adenosyl-L-methionine from L-methionine: step 1/1.</text>
</comment>
<evidence type="ECO:0000256" key="8">
    <source>
        <dbReference type="ARBA" id="ARBA00022723"/>
    </source>
</evidence>
<keyword evidence="8 14" id="KW-0479">Metal-binding</keyword>
<feature type="domain" description="S-adenosylmethionine synthetase N-terminal" evidence="16">
    <location>
        <begin position="9"/>
        <end position="88"/>
    </location>
</feature>
<gene>
    <name evidence="19" type="ORF">A3B84_02970</name>
</gene>
<dbReference type="NCBIfam" id="TIGR01034">
    <property type="entry name" value="metK"/>
    <property type="match status" value="1"/>
</dbReference>
<dbReference type="EC" id="2.5.1.6" evidence="5 13"/>
<dbReference type="InterPro" id="IPR022631">
    <property type="entry name" value="ADOMET_SYNTHASE_CS"/>
</dbReference>
<evidence type="ECO:0000256" key="2">
    <source>
        <dbReference type="ARBA" id="ARBA00001958"/>
    </source>
</evidence>
<feature type="domain" description="S-adenosylmethionine synthetase C-terminal" evidence="18">
    <location>
        <begin position="222"/>
        <end position="353"/>
    </location>
</feature>
<dbReference type="PROSITE" id="PS00377">
    <property type="entry name" value="ADOMET_SYNTHASE_2"/>
    <property type="match status" value="1"/>
</dbReference>
<comment type="similarity">
    <text evidence="4 15">Belongs to the AdoMet synthase family.</text>
</comment>
<dbReference type="SUPFAM" id="SSF55973">
    <property type="entry name" value="S-adenosylmethionine synthetase"/>
    <property type="match status" value="3"/>
</dbReference>
<dbReference type="Pfam" id="PF00438">
    <property type="entry name" value="S-AdoMet_synt_N"/>
    <property type="match status" value="1"/>
</dbReference>
<comment type="subunit">
    <text evidence="14">Homotetramer.</text>
</comment>
<dbReference type="InterPro" id="IPR022628">
    <property type="entry name" value="S-AdoMet_synt_N"/>
</dbReference>
<keyword evidence="6" id="KW-0554">One-carbon metabolism</keyword>
<dbReference type="InterPro" id="IPR022636">
    <property type="entry name" value="S-AdoMet_synthetase_sfam"/>
</dbReference>
<dbReference type="AlphaFoldDB" id="A0A1F6VN64"/>
<feature type="domain" description="S-adenosylmethionine synthetase central" evidence="17">
    <location>
        <begin position="106"/>
        <end position="219"/>
    </location>
</feature>
<comment type="subcellular location">
    <subcellularLocation>
        <location evidence="14">Cytoplasm</location>
    </subcellularLocation>
</comment>
<organism evidence="19 20">
    <name type="scientific">Candidatus Nomurabacteria bacterium RIFCSPHIGHO2_02_FULL_35_13</name>
    <dbReference type="NCBI Taxonomy" id="1801748"/>
    <lineage>
        <taxon>Bacteria</taxon>
        <taxon>Candidatus Nomuraibacteriota</taxon>
    </lineage>
</organism>
<evidence type="ECO:0000259" key="16">
    <source>
        <dbReference type="Pfam" id="PF00438"/>
    </source>
</evidence>
<accession>A0A1F6VN64</accession>
<dbReference type="InterPro" id="IPR002133">
    <property type="entry name" value="S-AdoMet_synthetase"/>
</dbReference>
<evidence type="ECO:0000256" key="7">
    <source>
        <dbReference type="ARBA" id="ARBA00022679"/>
    </source>
</evidence>
<dbReference type="CDD" id="cd18079">
    <property type="entry name" value="S-AdoMet_synt"/>
    <property type="match status" value="1"/>
</dbReference>
<evidence type="ECO:0000256" key="1">
    <source>
        <dbReference type="ARBA" id="ARBA00001946"/>
    </source>
</evidence>
<dbReference type="GO" id="GO:0006556">
    <property type="term" value="P:S-adenosylmethionine biosynthetic process"/>
    <property type="evidence" value="ECO:0007669"/>
    <property type="project" value="UniProtKB-UniRule"/>
</dbReference>
<dbReference type="PANTHER" id="PTHR11964">
    <property type="entry name" value="S-ADENOSYLMETHIONINE SYNTHETASE"/>
    <property type="match status" value="1"/>
</dbReference>
<dbReference type="GO" id="GO:0046872">
    <property type="term" value="F:metal ion binding"/>
    <property type="evidence" value="ECO:0007669"/>
    <property type="project" value="UniProtKB-KW"/>
</dbReference>
<evidence type="ECO:0000256" key="11">
    <source>
        <dbReference type="ARBA" id="ARBA00022842"/>
    </source>
</evidence>
<dbReference type="Pfam" id="PF02772">
    <property type="entry name" value="S-AdoMet_synt_M"/>
    <property type="match status" value="1"/>
</dbReference>
<dbReference type="GO" id="GO:0006730">
    <property type="term" value="P:one-carbon metabolic process"/>
    <property type="evidence" value="ECO:0007669"/>
    <property type="project" value="UniProtKB-KW"/>
</dbReference>
<name>A0A1F6VN64_9BACT</name>
<dbReference type="GO" id="GO:0004478">
    <property type="term" value="F:methionine adenosyltransferase activity"/>
    <property type="evidence" value="ECO:0007669"/>
    <property type="project" value="UniProtKB-UniRule"/>
</dbReference>
<dbReference type="FunFam" id="3.30.300.10:FF:000003">
    <property type="entry name" value="S-adenosylmethionine synthase"/>
    <property type="match status" value="1"/>
</dbReference>
<keyword evidence="12 14" id="KW-0630">Potassium</keyword>
<evidence type="ECO:0000256" key="3">
    <source>
        <dbReference type="ARBA" id="ARBA00005224"/>
    </source>
</evidence>
<evidence type="ECO:0000256" key="13">
    <source>
        <dbReference type="NCBIfam" id="TIGR01034"/>
    </source>
</evidence>
<reference evidence="19 20" key="1">
    <citation type="journal article" date="2016" name="Nat. Commun.">
        <title>Thousands of microbial genomes shed light on interconnected biogeochemical processes in an aquifer system.</title>
        <authorList>
            <person name="Anantharaman K."/>
            <person name="Brown C.T."/>
            <person name="Hug L.A."/>
            <person name="Sharon I."/>
            <person name="Castelle C.J."/>
            <person name="Probst A.J."/>
            <person name="Thomas B.C."/>
            <person name="Singh A."/>
            <person name="Wilkins M.J."/>
            <person name="Karaoz U."/>
            <person name="Brodie E.L."/>
            <person name="Williams K.H."/>
            <person name="Hubbard S.S."/>
            <person name="Banfield J.F."/>
        </authorList>
    </citation>
    <scope>NUCLEOTIDE SEQUENCE [LARGE SCALE GENOMIC DNA]</scope>
</reference>
<dbReference type="Gene3D" id="3.30.300.10">
    <property type="match status" value="3"/>
</dbReference>
<evidence type="ECO:0000313" key="20">
    <source>
        <dbReference type="Proteomes" id="UP000177112"/>
    </source>
</evidence>
<keyword evidence="7 19" id="KW-0808">Transferase</keyword>
<dbReference type="GO" id="GO:0005524">
    <property type="term" value="F:ATP binding"/>
    <property type="evidence" value="ECO:0007669"/>
    <property type="project" value="UniProtKB-KW"/>
</dbReference>